<organism evidence="1 2">
    <name type="scientific">Angiostrongylus cantonensis</name>
    <name type="common">Rat lungworm</name>
    <dbReference type="NCBI Taxonomy" id="6313"/>
    <lineage>
        <taxon>Eukaryota</taxon>
        <taxon>Metazoa</taxon>
        <taxon>Ecdysozoa</taxon>
        <taxon>Nematoda</taxon>
        <taxon>Chromadorea</taxon>
        <taxon>Rhabditida</taxon>
        <taxon>Rhabditina</taxon>
        <taxon>Rhabditomorpha</taxon>
        <taxon>Strongyloidea</taxon>
        <taxon>Metastrongylidae</taxon>
        <taxon>Angiostrongylus</taxon>
    </lineage>
</organism>
<name>A0A0K0D5N2_ANGCA</name>
<reference evidence="2" key="2">
    <citation type="submission" date="2017-02" db="UniProtKB">
        <authorList>
            <consortium name="WormBaseParasite"/>
        </authorList>
    </citation>
    <scope>IDENTIFICATION</scope>
</reference>
<dbReference type="AlphaFoldDB" id="A0A0K0D5N2"/>
<dbReference type="STRING" id="6313.A0A0K0D5N2"/>
<reference evidence="1" key="1">
    <citation type="submission" date="2012-09" db="EMBL/GenBank/DDBJ databases">
        <authorList>
            <person name="Martin A.A."/>
        </authorList>
    </citation>
    <scope>NUCLEOTIDE SEQUENCE</scope>
</reference>
<dbReference type="Proteomes" id="UP000035642">
    <property type="component" value="Unassembled WGS sequence"/>
</dbReference>
<protein>
    <submittedName>
        <fullName evidence="2">CC171 protein</fullName>
    </submittedName>
</protein>
<evidence type="ECO:0000313" key="1">
    <source>
        <dbReference type="Proteomes" id="UP000035642"/>
    </source>
</evidence>
<dbReference type="WBParaSite" id="ACAC_0000537701-mRNA-1">
    <property type="protein sequence ID" value="ACAC_0000537701-mRNA-1"/>
    <property type="gene ID" value="ACAC_0000537701"/>
</dbReference>
<accession>A0A0K0D5N2</accession>
<keyword evidence="1" id="KW-1185">Reference proteome</keyword>
<proteinExistence type="predicted"/>
<evidence type="ECO:0000313" key="2">
    <source>
        <dbReference type="WBParaSite" id="ACAC_0000537701-mRNA-1"/>
    </source>
</evidence>
<sequence length="37" mass="4473">LQEELISVKMREAESNLAVKEMRQRLSELEQHWAARY</sequence>